<evidence type="ECO:0000313" key="1">
    <source>
        <dbReference type="EMBL" id="KSU50550.1"/>
    </source>
</evidence>
<comment type="caution">
    <text evidence="1">The sequence shown here is derived from an EMBL/GenBank/DDBJ whole genome shotgun (WGS) entry which is preliminary data.</text>
</comment>
<accession>A0A0V8GK80</accession>
<name>A0A0V8GK80_9BACL</name>
<dbReference type="AlphaFoldDB" id="A0A0V8GK80"/>
<dbReference type="Proteomes" id="UP000053797">
    <property type="component" value="Unassembled WGS sequence"/>
</dbReference>
<reference evidence="1 2" key="1">
    <citation type="journal article" date="2015" name="Int. J. Syst. Evol. Microbiol.">
        <title>Exiguobacterium enclense sp. nov., isolated from sediment.</title>
        <authorList>
            <person name="Dastager S.G."/>
            <person name="Mawlankar R."/>
            <person name="Sonalkar V.V."/>
            <person name="Thorat M.N."/>
            <person name="Mual P."/>
            <person name="Verma A."/>
            <person name="Krishnamurthi S."/>
            <person name="Tang S.K."/>
            <person name="Li W.J."/>
        </authorList>
    </citation>
    <scope>NUCLEOTIDE SEQUENCE [LARGE SCALE GENOMIC DNA]</scope>
    <source>
        <strain evidence="1 2">NIO-1109</strain>
    </source>
</reference>
<gene>
    <name evidence="1" type="ORF">AS033_03985</name>
</gene>
<organism evidence="1 2">
    <name type="scientific">Exiguobacterium indicum</name>
    <dbReference type="NCBI Taxonomy" id="296995"/>
    <lineage>
        <taxon>Bacteria</taxon>
        <taxon>Bacillati</taxon>
        <taxon>Bacillota</taxon>
        <taxon>Bacilli</taxon>
        <taxon>Bacillales</taxon>
        <taxon>Bacillales Family XII. Incertae Sedis</taxon>
        <taxon>Exiguobacterium</taxon>
    </lineage>
</organism>
<sequence length="73" mass="8418">MIPTFIYFLSPFMKKATLKPISRFEGRFYTDQSAYLLTISLPLYEPHALQTRCESFISPQFGHSTIPGTRSLK</sequence>
<dbReference type="EMBL" id="LNQL01000001">
    <property type="protein sequence ID" value="KSU50550.1"/>
    <property type="molecule type" value="Genomic_DNA"/>
</dbReference>
<evidence type="ECO:0000313" key="2">
    <source>
        <dbReference type="Proteomes" id="UP000053797"/>
    </source>
</evidence>
<proteinExistence type="predicted"/>
<protein>
    <submittedName>
        <fullName evidence="1">Uncharacterized protein</fullName>
    </submittedName>
</protein>